<evidence type="ECO:0000256" key="1">
    <source>
        <dbReference type="ARBA" id="ARBA00022801"/>
    </source>
</evidence>
<protein>
    <recommendedName>
        <fullName evidence="2">Sialate O-acetylesterase domain-containing protein</fullName>
    </recommendedName>
</protein>
<reference evidence="3 4" key="1">
    <citation type="journal article" date="2013" name="Genome Announc.">
        <title>Draft Genome Sequence of Staphylococcus simulans UMC-CNS-990, Isolated from a Case of Chronic Bovine Mastitis.</title>
        <authorList>
            <person name="Calcutt M.J."/>
            <person name="Foecking M.F."/>
            <person name="Hsieh H.Y."/>
            <person name="Perry J."/>
            <person name="Stewart G.C."/>
            <person name="Middleton J.R."/>
        </authorList>
    </citation>
    <scope>NUCLEOTIDE SEQUENCE [LARGE SCALE GENOMIC DNA]</scope>
    <source>
        <strain evidence="3 4">UMC-CNS-990</strain>
    </source>
</reference>
<keyword evidence="1" id="KW-0378">Hydrolase</keyword>
<dbReference type="Gene3D" id="3.40.50.1110">
    <property type="entry name" value="SGNH hydrolase"/>
    <property type="match status" value="1"/>
</dbReference>
<dbReference type="RefSeq" id="WP_023014732.1">
    <property type="nucleotide sequence ID" value="NZ_AXDY01000001.1"/>
</dbReference>
<proteinExistence type="predicted"/>
<feature type="domain" description="Sialate O-acetylesterase" evidence="2">
    <location>
        <begin position="4"/>
        <end position="223"/>
    </location>
</feature>
<sequence length="277" mass="31269">MKSILLLGQSNMAGRGFLNEVPAIINEHINVLRNGRWQMMGEPIHADRHLAGVGLASAFAQAWSIDHPNESIGLIPCAEGGSAISEWQPGSVLMRHALSEARFAQETSEIIGILWHQGENDCNQDLYQVYQSQLKNVITHVRKELDLPHVPFVIGGLDHLTHAEGFSRTLTQHAEINHILQTMPQQVPDTYFVTSKGLTMNPDGIHFNAQSLRRFGLRYYEVFKTLTSLYEPLKDEATCVEALYERPLSKNEQMRVEYEKLATGQISFETFSERLKS</sequence>
<dbReference type="Pfam" id="PF03629">
    <property type="entry name" value="SASA"/>
    <property type="match status" value="1"/>
</dbReference>
<accession>A0ABP2YXV3</accession>
<dbReference type="PANTHER" id="PTHR31988">
    <property type="entry name" value="ESTERASE, PUTATIVE (DUF303)-RELATED"/>
    <property type="match status" value="1"/>
</dbReference>
<evidence type="ECO:0000313" key="4">
    <source>
        <dbReference type="Proteomes" id="UP000017131"/>
    </source>
</evidence>
<gene>
    <name evidence="3" type="ORF">SSIM_00060</name>
</gene>
<keyword evidence="4" id="KW-1185">Reference proteome</keyword>
<dbReference type="InterPro" id="IPR052940">
    <property type="entry name" value="Carb_Esterase_6"/>
</dbReference>
<comment type="caution">
    <text evidence="3">The sequence shown here is derived from an EMBL/GenBank/DDBJ whole genome shotgun (WGS) entry which is preliminary data.</text>
</comment>
<dbReference type="Proteomes" id="UP000017131">
    <property type="component" value="Unassembled WGS sequence"/>
</dbReference>
<name>A0ABP2YXV3_STASI</name>
<organism evidence="3 4">
    <name type="scientific">Staphylococcus simulans UMC-CNS-990</name>
    <dbReference type="NCBI Taxonomy" id="1405498"/>
    <lineage>
        <taxon>Bacteria</taxon>
        <taxon>Bacillati</taxon>
        <taxon>Bacillota</taxon>
        <taxon>Bacilli</taxon>
        <taxon>Bacillales</taxon>
        <taxon>Staphylococcaceae</taxon>
        <taxon>Staphylococcus</taxon>
    </lineage>
</organism>
<dbReference type="InterPro" id="IPR036514">
    <property type="entry name" value="SGNH_hydro_sf"/>
</dbReference>
<evidence type="ECO:0000313" key="3">
    <source>
        <dbReference type="EMBL" id="ERS94518.1"/>
    </source>
</evidence>
<dbReference type="InterPro" id="IPR005181">
    <property type="entry name" value="SASA"/>
</dbReference>
<dbReference type="EMBL" id="AXDY01000001">
    <property type="protein sequence ID" value="ERS94518.1"/>
    <property type="molecule type" value="Genomic_DNA"/>
</dbReference>
<evidence type="ECO:0000259" key="2">
    <source>
        <dbReference type="Pfam" id="PF03629"/>
    </source>
</evidence>
<dbReference type="SUPFAM" id="SSF52266">
    <property type="entry name" value="SGNH hydrolase"/>
    <property type="match status" value="1"/>
</dbReference>
<dbReference type="PANTHER" id="PTHR31988:SF19">
    <property type="entry name" value="9-O-ACETYL-N-ACETYLNEURAMINIC ACID DEACETYLASE-RELATED"/>
    <property type="match status" value="1"/>
</dbReference>